<keyword evidence="1" id="KW-0732">Signal</keyword>
<dbReference type="AlphaFoldDB" id="U9TL08"/>
<proteinExistence type="predicted"/>
<organism evidence="2">
    <name type="scientific">Rhizophagus irregularis (strain DAOM 181602 / DAOM 197198 / MUCL 43194)</name>
    <name type="common">Arbuscular mycorrhizal fungus</name>
    <name type="synonym">Glomus intraradices</name>
    <dbReference type="NCBI Taxonomy" id="747089"/>
    <lineage>
        <taxon>Eukaryota</taxon>
        <taxon>Fungi</taxon>
        <taxon>Fungi incertae sedis</taxon>
        <taxon>Mucoromycota</taxon>
        <taxon>Glomeromycotina</taxon>
        <taxon>Glomeromycetes</taxon>
        <taxon>Glomerales</taxon>
        <taxon>Glomeraceae</taxon>
        <taxon>Rhizophagus</taxon>
    </lineage>
</organism>
<sequence>MAFRILYTTLMKIFVIVDSFHHLSLAYPTVVVEEVVLKKVDCMYMFGMVLVEEEMVKKVICMYMFGELLVEDEMMLKEEDIVN</sequence>
<reference evidence="2" key="1">
    <citation type="submission" date="2013-07" db="EMBL/GenBank/DDBJ databases">
        <title>The genome of an arbuscular mycorrhizal fungus provides insights into the evolution of the oldest plant symbiosis.</title>
        <authorList>
            <consortium name="DOE Joint Genome Institute"/>
            <person name="Tisserant E."/>
            <person name="Malbreil M."/>
            <person name="Kuo A."/>
            <person name="Kohler A."/>
            <person name="Symeonidi A."/>
            <person name="Balestrini R."/>
            <person name="Charron P."/>
            <person name="Duensing N."/>
            <person name="Frei-dit-Frey N."/>
            <person name="Gianinazzi-Pearson V."/>
            <person name="Gilbert B."/>
            <person name="Handa Y."/>
            <person name="Hijri M."/>
            <person name="Kaul R."/>
            <person name="Kawaguchi M."/>
            <person name="Krajinski F."/>
            <person name="Lammers P."/>
            <person name="Lapierre D."/>
            <person name="Masclaux F.G."/>
            <person name="Murat C."/>
            <person name="Morin E."/>
            <person name="Ndikumana S."/>
            <person name="Pagni M."/>
            <person name="Petitpierre D."/>
            <person name="Requena N."/>
            <person name="Rosikiewicz P."/>
            <person name="Riley R."/>
            <person name="Saito K."/>
            <person name="San Clemente H."/>
            <person name="Shapiro H."/>
            <person name="van Tuinen D."/>
            <person name="Becard G."/>
            <person name="Bonfante P."/>
            <person name="Paszkowski U."/>
            <person name="Shachar-Hill Y."/>
            <person name="Young J.P."/>
            <person name="Sanders I.R."/>
            <person name="Henrissat B."/>
            <person name="Rensing S.A."/>
            <person name="Grigoriev I.V."/>
            <person name="Corradi N."/>
            <person name="Roux C."/>
            <person name="Martin F."/>
        </authorList>
    </citation>
    <scope>NUCLEOTIDE SEQUENCE</scope>
    <source>
        <strain evidence="2">DAOM 197198</strain>
    </source>
</reference>
<accession>U9TL08</accession>
<protein>
    <submittedName>
        <fullName evidence="2">Uncharacterized protein</fullName>
    </submittedName>
</protein>
<dbReference type="HOGENOM" id="CLU_2543756_0_0_1"/>
<gene>
    <name evidence="2" type="ORF">GLOINDRAFT_349646</name>
</gene>
<evidence type="ECO:0000313" key="2">
    <source>
        <dbReference type="EMBL" id="ESA06973.1"/>
    </source>
</evidence>
<evidence type="ECO:0000256" key="1">
    <source>
        <dbReference type="SAM" id="SignalP"/>
    </source>
</evidence>
<feature type="signal peptide" evidence="1">
    <location>
        <begin position="1"/>
        <end position="26"/>
    </location>
</feature>
<feature type="chain" id="PRO_5004690208" evidence="1">
    <location>
        <begin position="27"/>
        <end position="83"/>
    </location>
</feature>
<name>U9TL08_RHIID</name>
<dbReference type="EMBL" id="KI290910">
    <property type="protein sequence ID" value="ESA06973.1"/>
    <property type="molecule type" value="Genomic_DNA"/>
</dbReference>